<feature type="domain" description="Protein kinase" evidence="11">
    <location>
        <begin position="1"/>
        <end position="162"/>
    </location>
</feature>
<keyword evidence="3 9" id="KW-0547">Nucleotide-binding</keyword>
<dbReference type="Pfam" id="PF00069">
    <property type="entry name" value="Pkinase"/>
    <property type="match status" value="1"/>
</dbReference>
<evidence type="ECO:0000256" key="3">
    <source>
        <dbReference type="ARBA" id="ARBA00022741"/>
    </source>
</evidence>
<comment type="catalytic activity">
    <reaction evidence="7">
        <text>L-seryl-[protein] + ATP = O-phospho-L-seryl-[protein] + ADP + H(+)</text>
        <dbReference type="Rhea" id="RHEA:17989"/>
        <dbReference type="Rhea" id="RHEA-COMP:9863"/>
        <dbReference type="Rhea" id="RHEA-COMP:11604"/>
        <dbReference type="ChEBI" id="CHEBI:15378"/>
        <dbReference type="ChEBI" id="CHEBI:29999"/>
        <dbReference type="ChEBI" id="CHEBI:30616"/>
        <dbReference type="ChEBI" id="CHEBI:83421"/>
        <dbReference type="ChEBI" id="CHEBI:456216"/>
        <dbReference type="EC" id="2.7.11.1"/>
    </reaction>
</comment>
<feature type="binding site" evidence="9">
    <location>
        <begin position="36"/>
        <end position="37"/>
    </location>
    <ligand>
        <name>ATP</name>
        <dbReference type="ChEBI" id="CHEBI:30616"/>
    </ligand>
</feature>
<dbReference type="InterPro" id="IPR030616">
    <property type="entry name" value="Aur-like"/>
</dbReference>
<accession>A0A914EMF4</accession>
<dbReference type="SMART" id="SM00220">
    <property type="entry name" value="S_TKc"/>
    <property type="match status" value="1"/>
</dbReference>
<evidence type="ECO:0000256" key="5">
    <source>
        <dbReference type="ARBA" id="ARBA00022840"/>
    </source>
</evidence>
<keyword evidence="12" id="KW-1185">Reference proteome</keyword>
<evidence type="ECO:0000256" key="2">
    <source>
        <dbReference type="ARBA" id="ARBA00022679"/>
    </source>
</evidence>
<dbReference type="WBParaSite" id="ACRNAN_scaffold9264.g12849.t1">
    <property type="protein sequence ID" value="ACRNAN_scaffold9264.g12849.t1"/>
    <property type="gene ID" value="ACRNAN_scaffold9264.g12849"/>
</dbReference>
<evidence type="ECO:0000259" key="11">
    <source>
        <dbReference type="PROSITE" id="PS50011"/>
    </source>
</evidence>
<keyword evidence="5 9" id="KW-0067">ATP-binding</keyword>
<evidence type="ECO:0000256" key="4">
    <source>
        <dbReference type="ARBA" id="ARBA00022777"/>
    </source>
</evidence>
<reference evidence="13" key="1">
    <citation type="submission" date="2022-11" db="UniProtKB">
        <authorList>
            <consortium name="WormBaseParasite"/>
        </authorList>
    </citation>
    <scope>IDENTIFICATION</scope>
</reference>
<dbReference type="PROSITE" id="PS00108">
    <property type="entry name" value="PROTEIN_KINASE_ST"/>
    <property type="match status" value="1"/>
</dbReference>
<dbReference type="PROSITE" id="PS50011">
    <property type="entry name" value="PROTEIN_KINASE_DOM"/>
    <property type="match status" value="1"/>
</dbReference>
<feature type="cross-link" description="Glycyl lysine isopeptide (Lys-Gly) (interchain with G-Cter in SUMO2)" evidence="10">
    <location>
        <position position="34"/>
    </location>
</feature>
<dbReference type="InterPro" id="IPR011009">
    <property type="entry name" value="Kinase-like_dom_sf"/>
</dbReference>
<evidence type="ECO:0000256" key="8">
    <source>
        <dbReference type="PIRSR" id="PIRSR630616-1"/>
    </source>
</evidence>
<evidence type="ECO:0000256" key="9">
    <source>
        <dbReference type="PIRSR" id="PIRSR630616-2"/>
    </source>
</evidence>
<dbReference type="GO" id="GO:0005524">
    <property type="term" value="F:ATP binding"/>
    <property type="evidence" value="ECO:0007669"/>
    <property type="project" value="UniProtKB-KW"/>
</dbReference>
<dbReference type="SUPFAM" id="SSF56112">
    <property type="entry name" value="Protein kinase-like (PK-like)"/>
    <property type="match status" value="1"/>
</dbReference>
<organism evidence="12 13">
    <name type="scientific">Acrobeloides nanus</name>
    <dbReference type="NCBI Taxonomy" id="290746"/>
    <lineage>
        <taxon>Eukaryota</taxon>
        <taxon>Metazoa</taxon>
        <taxon>Ecdysozoa</taxon>
        <taxon>Nematoda</taxon>
        <taxon>Chromadorea</taxon>
        <taxon>Rhabditida</taxon>
        <taxon>Tylenchina</taxon>
        <taxon>Cephalobomorpha</taxon>
        <taxon>Cephaloboidea</taxon>
        <taxon>Cephalobidae</taxon>
        <taxon>Acrobeloides</taxon>
    </lineage>
</organism>
<dbReference type="Gene3D" id="1.10.510.10">
    <property type="entry name" value="Transferase(Phosphotransferase) domain 1"/>
    <property type="match status" value="1"/>
</dbReference>
<comment type="catalytic activity">
    <reaction evidence="6">
        <text>L-threonyl-[protein] + ATP = O-phospho-L-threonyl-[protein] + ADP + H(+)</text>
        <dbReference type="Rhea" id="RHEA:46608"/>
        <dbReference type="Rhea" id="RHEA-COMP:11060"/>
        <dbReference type="Rhea" id="RHEA-COMP:11605"/>
        <dbReference type="ChEBI" id="CHEBI:15378"/>
        <dbReference type="ChEBI" id="CHEBI:30013"/>
        <dbReference type="ChEBI" id="CHEBI:30616"/>
        <dbReference type="ChEBI" id="CHEBI:61977"/>
        <dbReference type="ChEBI" id="CHEBI:456216"/>
        <dbReference type="EC" id="2.7.11.1"/>
    </reaction>
</comment>
<evidence type="ECO:0000313" key="12">
    <source>
        <dbReference type="Proteomes" id="UP000887540"/>
    </source>
</evidence>
<evidence type="ECO:0000256" key="6">
    <source>
        <dbReference type="ARBA" id="ARBA00047899"/>
    </source>
</evidence>
<sequence>MDKLNEQLAAKIVGQIATALHYLHTKNIVHRDVKPENILLDSNYSAKLTDFGLACTVLGPLYRVCGTPTYVAPEVLAQLGYGFEIDVWSLGILLHVLLVGYPPFRNPNRANLFKMIIKANLNLNQSIYEHVSKEAKRLISEILTPLVDRRLKAVEVVNHPWTQKYNLEFHYSRI</sequence>
<dbReference type="Proteomes" id="UP000887540">
    <property type="component" value="Unplaced"/>
</dbReference>
<dbReference type="InterPro" id="IPR000719">
    <property type="entry name" value="Prot_kinase_dom"/>
</dbReference>
<evidence type="ECO:0000256" key="10">
    <source>
        <dbReference type="PIRSR" id="PIRSR630616-3"/>
    </source>
</evidence>
<proteinExistence type="predicted"/>
<dbReference type="GO" id="GO:0004674">
    <property type="term" value="F:protein serine/threonine kinase activity"/>
    <property type="evidence" value="ECO:0007669"/>
    <property type="project" value="UniProtKB-KW"/>
</dbReference>
<dbReference type="AlphaFoldDB" id="A0A914EMF4"/>
<evidence type="ECO:0000256" key="1">
    <source>
        <dbReference type="ARBA" id="ARBA00022527"/>
    </source>
</evidence>
<feature type="binding site" evidence="9">
    <location>
        <position position="50"/>
    </location>
    <ligand>
        <name>ATP</name>
        <dbReference type="ChEBI" id="CHEBI:30616"/>
    </ligand>
</feature>
<evidence type="ECO:0000313" key="13">
    <source>
        <dbReference type="WBParaSite" id="ACRNAN_scaffold9264.g12849.t1"/>
    </source>
</evidence>
<dbReference type="PANTHER" id="PTHR24350">
    <property type="entry name" value="SERINE/THREONINE-PROTEIN KINASE IAL-RELATED"/>
    <property type="match status" value="1"/>
</dbReference>
<keyword evidence="1" id="KW-0723">Serine/threonine-protein kinase</keyword>
<keyword evidence="2" id="KW-0808">Transferase</keyword>
<evidence type="ECO:0000256" key="7">
    <source>
        <dbReference type="ARBA" id="ARBA00048679"/>
    </source>
</evidence>
<feature type="active site" description="Proton acceptor" evidence="8">
    <location>
        <position position="32"/>
    </location>
</feature>
<keyword evidence="4" id="KW-0418">Kinase</keyword>
<name>A0A914EMF4_9BILA</name>
<protein>
    <submittedName>
        <fullName evidence="13">Aurora kinase</fullName>
    </submittedName>
</protein>
<dbReference type="InterPro" id="IPR008271">
    <property type="entry name" value="Ser/Thr_kinase_AS"/>
</dbReference>